<accession>A0ABU5QRS2</accession>
<evidence type="ECO:0000313" key="1">
    <source>
        <dbReference type="EMBL" id="MEA5259782.1"/>
    </source>
</evidence>
<dbReference type="Proteomes" id="UP001304671">
    <property type="component" value="Unassembled WGS sequence"/>
</dbReference>
<keyword evidence="2" id="KW-1185">Reference proteome</keyword>
<protein>
    <submittedName>
        <fullName evidence="1">DUF4249 domain-containing protein</fullName>
    </submittedName>
</protein>
<comment type="caution">
    <text evidence="1">The sequence shown here is derived from an EMBL/GenBank/DDBJ whole genome shotgun (WGS) entry which is preliminary data.</text>
</comment>
<evidence type="ECO:0000313" key="2">
    <source>
        <dbReference type="Proteomes" id="UP001304671"/>
    </source>
</evidence>
<name>A0ABU5QRS2_9BACT</name>
<organism evidence="1 2">
    <name type="scientific">Arcicella aquatica</name>
    <dbReference type="NCBI Taxonomy" id="217141"/>
    <lineage>
        <taxon>Bacteria</taxon>
        <taxon>Pseudomonadati</taxon>
        <taxon>Bacteroidota</taxon>
        <taxon>Cytophagia</taxon>
        <taxon>Cytophagales</taxon>
        <taxon>Flectobacillaceae</taxon>
        <taxon>Arcicella</taxon>
    </lineage>
</organism>
<sequence>MMAMKRFIIYFLLFSVGFWSCITEIRDFEQIDSAAFLTVEATLSNQKGPHKVVLSFSSPSIKINVDNVPVKNAQVFITDDKGGRETLSETDNGIYVTSATYQGVVGNAYTLHINLSNGKKYESSPEILKAAPAIDTVKYQFSVKDNYPLTDSRSVGFDVTLDFKDSPEADNYYQWKWTHYERTVFCASCERGYDYSLKKCSIEQNFPQGQTFPELINYGCNETCFDISFNETYNILSDKLMNGQQVTNYPIARVPYNNKSIYYLKIEQRAISEKMFRYFRSIKDVTQGSGTLFDVPAETQFSPNMVSLSDPNEKILGAFQVFGSQEKIIYVDRQIGTLNYSPVLVVYQGRVLPPPPGAISGPKAYCVEGKYRTKTEPEAFKE</sequence>
<dbReference type="Pfam" id="PF14054">
    <property type="entry name" value="DUF4249"/>
    <property type="match status" value="1"/>
</dbReference>
<dbReference type="InterPro" id="IPR025345">
    <property type="entry name" value="DUF4249"/>
</dbReference>
<reference evidence="1 2" key="1">
    <citation type="submission" date="2023-12" db="EMBL/GenBank/DDBJ databases">
        <title>Novel species of the genus Arcicella isolated from rivers.</title>
        <authorList>
            <person name="Lu H."/>
        </authorList>
    </citation>
    <scope>NUCLEOTIDE SEQUENCE [LARGE SCALE GENOMIC DNA]</scope>
    <source>
        <strain evidence="1 2">LMG 21963</strain>
    </source>
</reference>
<proteinExistence type="predicted"/>
<dbReference type="EMBL" id="JAYFUL010000037">
    <property type="protein sequence ID" value="MEA5259782.1"/>
    <property type="molecule type" value="Genomic_DNA"/>
</dbReference>
<dbReference type="RefSeq" id="WP_323251698.1">
    <property type="nucleotide sequence ID" value="NZ_JAYFUL010000037.1"/>
</dbReference>
<gene>
    <name evidence="1" type="ORF">VB264_18440</name>
</gene>